<dbReference type="EMBL" id="GBXM01043120">
    <property type="protein sequence ID" value="JAH65457.1"/>
    <property type="molecule type" value="Transcribed_RNA"/>
</dbReference>
<evidence type="ECO:0000313" key="1">
    <source>
        <dbReference type="EMBL" id="JAH65457.1"/>
    </source>
</evidence>
<dbReference type="AlphaFoldDB" id="A0A0E9UI94"/>
<name>A0A0E9UI94_ANGAN</name>
<sequence>MQLIKGLKIETTMASRAAVAVYIRSTRYVHGEHLDKG</sequence>
<reference evidence="1" key="1">
    <citation type="submission" date="2014-11" db="EMBL/GenBank/DDBJ databases">
        <authorList>
            <person name="Amaro Gonzalez C."/>
        </authorList>
    </citation>
    <scope>NUCLEOTIDE SEQUENCE</scope>
</reference>
<proteinExistence type="predicted"/>
<accession>A0A0E9UI94</accession>
<organism evidence="1">
    <name type="scientific">Anguilla anguilla</name>
    <name type="common">European freshwater eel</name>
    <name type="synonym">Muraena anguilla</name>
    <dbReference type="NCBI Taxonomy" id="7936"/>
    <lineage>
        <taxon>Eukaryota</taxon>
        <taxon>Metazoa</taxon>
        <taxon>Chordata</taxon>
        <taxon>Craniata</taxon>
        <taxon>Vertebrata</taxon>
        <taxon>Euteleostomi</taxon>
        <taxon>Actinopterygii</taxon>
        <taxon>Neopterygii</taxon>
        <taxon>Teleostei</taxon>
        <taxon>Anguilliformes</taxon>
        <taxon>Anguillidae</taxon>
        <taxon>Anguilla</taxon>
    </lineage>
</organism>
<protein>
    <submittedName>
        <fullName evidence="1">Uncharacterized protein</fullName>
    </submittedName>
</protein>
<reference evidence="1" key="2">
    <citation type="journal article" date="2015" name="Fish Shellfish Immunol.">
        <title>Early steps in the European eel (Anguilla anguilla)-Vibrio vulnificus interaction in the gills: Role of the RtxA13 toxin.</title>
        <authorList>
            <person name="Callol A."/>
            <person name="Pajuelo D."/>
            <person name="Ebbesson L."/>
            <person name="Teles M."/>
            <person name="MacKenzie S."/>
            <person name="Amaro C."/>
        </authorList>
    </citation>
    <scope>NUCLEOTIDE SEQUENCE</scope>
</reference>